<organism evidence="3 4">
    <name type="scientific">Ananas comosus</name>
    <name type="common">Pineapple</name>
    <name type="synonym">Ananas ananas</name>
    <dbReference type="NCBI Taxonomy" id="4615"/>
    <lineage>
        <taxon>Eukaryota</taxon>
        <taxon>Viridiplantae</taxon>
        <taxon>Streptophyta</taxon>
        <taxon>Embryophyta</taxon>
        <taxon>Tracheophyta</taxon>
        <taxon>Spermatophyta</taxon>
        <taxon>Magnoliopsida</taxon>
        <taxon>Liliopsida</taxon>
        <taxon>Poales</taxon>
        <taxon>Bromeliaceae</taxon>
        <taxon>Bromelioideae</taxon>
        <taxon>Ananas</taxon>
    </lineage>
</organism>
<dbReference type="Pfam" id="PF13460">
    <property type="entry name" value="NAD_binding_10"/>
    <property type="match status" value="1"/>
</dbReference>
<gene>
    <name evidence="4" type="primary">LOC109721887</name>
</gene>
<sequence length="278" mass="30797">MSLGLFSPPPLPPTSSAHTQTQPRSLCSSLQRRWRRWRRRRPHLLSCQSSNKKETSFTDQLLDYIEGGPKLRRWYGAPDLLPKDGGPESQEDESSEIEEVRDAVLVTDGESEIGQSMVGDMNDKSFLMKALRGVRAVICAAHDGFISQVADLAGVQHIVLLSQLAVYRGSSGLQAIMNSKQRKLAERDEEVVIASGIPYTIIRTGSLQNTPGGQQGFSFQEGVAAKGRISKEDAALICVEALEAVPPKGLFFEVVNGEEKVSDWKIWFEELIKRSEEI</sequence>
<dbReference type="SUPFAM" id="SSF51735">
    <property type="entry name" value="NAD(P)-binding Rossmann-fold domains"/>
    <property type="match status" value="1"/>
</dbReference>
<reference evidence="3" key="1">
    <citation type="journal article" date="2015" name="Nat. Genet.">
        <title>The pineapple genome and the evolution of CAM photosynthesis.</title>
        <authorList>
            <person name="Ming R."/>
            <person name="VanBuren R."/>
            <person name="Wai C.M."/>
            <person name="Tang H."/>
            <person name="Schatz M.C."/>
            <person name="Bowers J.E."/>
            <person name="Lyons E."/>
            <person name="Wang M.L."/>
            <person name="Chen J."/>
            <person name="Biggers E."/>
            <person name="Zhang J."/>
            <person name="Huang L."/>
            <person name="Zhang L."/>
            <person name="Miao W."/>
            <person name="Zhang J."/>
            <person name="Ye Z."/>
            <person name="Miao C."/>
            <person name="Lin Z."/>
            <person name="Wang H."/>
            <person name="Zhou H."/>
            <person name="Yim W.C."/>
            <person name="Priest H.D."/>
            <person name="Zheng C."/>
            <person name="Woodhouse M."/>
            <person name="Edger P.P."/>
            <person name="Guyot R."/>
            <person name="Guo H.B."/>
            <person name="Guo H."/>
            <person name="Zheng G."/>
            <person name="Singh R."/>
            <person name="Sharma A."/>
            <person name="Min X."/>
            <person name="Zheng Y."/>
            <person name="Lee H."/>
            <person name="Gurtowski J."/>
            <person name="Sedlazeck F.J."/>
            <person name="Harkess A."/>
            <person name="McKain M.R."/>
            <person name="Liao Z."/>
            <person name="Fang J."/>
            <person name="Liu J."/>
            <person name="Zhang X."/>
            <person name="Zhang Q."/>
            <person name="Hu W."/>
            <person name="Qin Y."/>
            <person name="Wang K."/>
            <person name="Chen L.Y."/>
            <person name="Shirley N."/>
            <person name="Lin Y.R."/>
            <person name="Liu L.Y."/>
            <person name="Hernandez A.G."/>
            <person name="Wright C.L."/>
            <person name="Bulone V."/>
            <person name="Tuskan G.A."/>
            <person name="Heath K."/>
            <person name="Zee F."/>
            <person name="Moore P.H."/>
            <person name="Sunkar R."/>
            <person name="Leebens-Mack J.H."/>
            <person name="Mockler T."/>
            <person name="Bennetzen J.L."/>
            <person name="Freeling M."/>
            <person name="Sankoff D."/>
            <person name="Paterson A.H."/>
            <person name="Zhu X."/>
            <person name="Yang X."/>
            <person name="Smith J.A."/>
            <person name="Cushman J.C."/>
            <person name="Paull R.E."/>
            <person name="Yu Q."/>
        </authorList>
    </citation>
    <scope>NUCLEOTIDE SEQUENCE [LARGE SCALE GENOMIC DNA]</scope>
    <source>
        <strain evidence="3">cv. F153</strain>
    </source>
</reference>
<accession>A0A6P5G9I3</accession>
<dbReference type="InterPro" id="IPR036291">
    <property type="entry name" value="NAD(P)-bd_dom_sf"/>
</dbReference>
<feature type="compositionally biased region" description="Acidic residues" evidence="1">
    <location>
        <begin position="89"/>
        <end position="99"/>
    </location>
</feature>
<reference evidence="4" key="2">
    <citation type="submission" date="2025-08" db="UniProtKB">
        <authorList>
            <consortium name="RefSeq"/>
        </authorList>
    </citation>
    <scope>IDENTIFICATION</scope>
    <source>
        <tissue evidence="4">Leaf</tissue>
    </source>
</reference>
<name>A0A6P5G9I3_ANACO</name>
<feature type="region of interest" description="Disordered" evidence="1">
    <location>
        <begin position="1"/>
        <end position="26"/>
    </location>
</feature>
<dbReference type="Proteomes" id="UP000515123">
    <property type="component" value="Linkage group 1"/>
</dbReference>
<dbReference type="PANTHER" id="PTHR47869:SF2">
    <property type="entry name" value="OS03G0410700 PROTEIN"/>
    <property type="match status" value="1"/>
</dbReference>
<proteinExistence type="predicted"/>
<feature type="domain" description="NAD(P)-binding" evidence="2">
    <location>
        <begin position="115"/>
        <end position="243"/>
    </location>
</feature>
<dbReference type="GO" id="GO:0009507">
    <property type="term" value="C:chloroplast"/>
    <property type="evidence" value="ECO:0007669"/>
    <property type="project" value="TreeGrafter"/>
</dbReference>
<protein>
    <submittedName>
        <fullName evidence="4">Uncharacterized protein LOC109721887 isoform X2</fullName>
    </submittedName>
</protein>
<evidence type="ECO:0000313" key="3">
    <source>
        <dbReference type="Proteomes" id="UP000515123"/>
    </source>
</evidence>
<evidence type="ECO:0000259" key="2">
    <source>
        <dbReference type="Pfam" id="PF13460"/>
    </source>
</evidence>
<dbReference type="InterPro" id="IPR016040">
    <property type="entry name" value="NAD(P)-bd_dom"/>
</dbReference>
<dbReference type="OrthoDB" id="2019800at2759"/>
<dbReference type="Gene3D" id="3.40.50.720">
    <property type="entry name" value="NAD(P)-binding Rossmann-like Domain"/>
    <property type="match status" value="1"/>
</dbReference>
<evidence type="ECO:0000256" key="1">
    <source>
        <dbReference type="SAM" id="MobiDB-lite"/>
    </source>
</evidence>
<dbReference type="PANTHER" id="PTHR47869">
    <property type="entry name" value="OS03G0410700 PROTEIN"/>
    <property type="match status" value="1"/>
</dbReference>
<dbReference type="GeneID" id="109721887"/>
<feature type="region of interest" description="Disordered" evidence="1">
    <location>
        <begin position="76"/>
        <end position="99"/>
    </location>
</feature>
<dbReference type="AlphaFoldDB" id="A0A6P5G9I3"/>
<feature type="compositionally biased region" description="Polar residues" evidence="1">
    <location>
        <begin position="17"/>
        <end position="26"/>
    </location>
</feature>
<keyword evidence="3" id="KW-1185">Reference proteome</keyword>
<dbReference type="RefSeq" id="XP_020105296.1">
    <property type="nucleotide sequence ID" value="XM_020249707.1"/>
</dbReference>
<evidence type="ECO:0000313" key="4">
    <source>
        <dbReference type="RefSeq" id="XP_020105296.1"/>
    </source>
</evidence>